<feature type="domain" description="BRCT" evidence="1">
    <location>
        <begin position="1"/>
        <end position="31"/>
    </location>
</feature>
<dbReference type="InterPro" id="IPR001357">
    <property type="entry name" value="BRCT_dom"/>
</dbReference>
<reference evidence="2" key="1">
    <citation type="submission" date="2014-12" db="EMBL/GenBank/DDBJ databases">
        <title>Insight into the proteome of Arion vulgaris.</title>
        <authorList>
            <person name="Aradska J."/>
            <person name="Bulat T."/>
            <person name="Smidak R."/>
            <person name="Sarate P."/>
            <person name="Gangsoo J."/>
            <person name="Sialana F."/>
            <person name="Bilban M."/>
            <person name="Lubec G."/>
        </authorList>
    </citation>
    <scope>NUCLEOTIDE SEQUENCE</scope>
    <source>
        <tissue evidence="2">Skin</tissue>
    </source>
</reference>
<evidence type="ECO:0000259" key="1">
    <source>
        <dbReference type="PROSITE" id="PS50172"/>
    </source>
</evidence>
<dbReference type="AlphaFoldDB" id="A0A0B6ZX39"/>
<gene>
    <name evidence="2" type="primary">ORF85639</name>
</gene>
<dbReference type="EMBL" id="HACG01026319">
    <property type="protein sequence ID" value="CEK73184.1"/>
    <property type="molecule type" value="Transcribed_RNA"/>
</dbReference>
<protein>
    <recommendedName>
        <fullName evidence="1">BRCT domain-containing protein</fullName>
    </recommendedName>
</protein>
<accession>A0A0B6ZX39</accession>
<proteinExistence type="predicted"/>
<organism evidence="2">
    <name type="scientific">Arion vulgaris</name>
    <dbReference type="NCBI Taxonomy" id="1028688"/>
    <lineage>
        <taxon>Eukaryota</taxon>
        <taxon>Metazoa</taxon>
        <taxon>Spiralia</taxon>
        <taxon>Lophotrochozoa</taxon>
        <taxon>Mollusca</taxon>
        <taxon>Gastropoda</taxon>
        <taxon>Heterobranchia</taxon>
        <taxon>Euthyneura</taxon>
        <taxon>Panpulmonata</taxon>
        <taxon>Eupulmonata</taxon>
        <taxon>Stylommatophora</taxon>
        <taxon>Helicina</taxon>
        <taxon>Arionoidea</taxon>
        <taxon>Arionidae</taxon>
        <taxon>Arion</taxon>
    </lineage>
</organism>
<sequence length="82" mass="9293">DIIPDIPVVKSTWLSLCLRNKKLVPIEDDLKLQNTSAFMESKLETNKANEKYLLSDTPVSNEYQVFAKAGEMQHANNKPKMA</sequence>
<name>A0A0B6ZX39_9EUPU</name>
<feature type="non-terminal residue" evidence="2">
    <location>
        <position position="82"/>
    </location>
</feature>
<dbReference type="PROSITE" id="PS50172">
    <property type="entry name" value="BRCT"/>
    <property type="match status" value="1"/>
</dbReference>
<feature type="non-terminal residue" evidence="2">
    <location>
        <position position="1"/>
    </location>
</feature>
<evidence type="ECO:0000313" key="2">
    <source>
        <dbReference type="EMBL" id="CEK73184.1"/>
    </source>
</evidence>